<evidence type="ECO:0000313" key="3">
    <source>
        <dbReference type="EMBL" id="NID14621.1"/>
    </source>
</evidence>
<evidence type="ECO:0000259" key="2">
    <source>
        <dbReference type="PROSITE" id="PS50914"/>
    </source>
</evidence>
<dbReference type="Gene3D" id="3.30.1340.30">
    <property type="match status" value="3"/>
</dbReference>
<dbReference type="EMBL" id="JAAQTL010000001">
    <property type="protein sequence ID" value="NID14621.1"/>
    <property type="molecule type" value="Genomic_DNA"/>
</dbReference>
<dbReference type="Pfam" id="PF04972">
    <property type="entry name" value="BON"/>
    <property type="match status" value="3"/>
</dbReference>
<keyword evidence="1" id="KW-0732">Signal</keyword>
<reference evidence="3 4" key="1">
    <citation type="journal article" date="2006" name="Int. J. Syst. Evol. Microbiol.">
        <title>Dyella yeojuensis sp. nov., isolated from greenhouse soil in Korea.</title>
        <authorList>
            <person name="Kim B.Y."/>
            <person name="Weon H.Y."/>
            <person name="Lee K.H."/>
            <person name="Seok S.J."/>
            <person name="Kwon S.W."/>
            <person name="Go S.J."/>
            <person name="Stackebrandt E."/>
        </authorList>
    </citation>
    <scope>NUCLEOTIDE SEQUENCE [LARGE SCALE GENOMIC DNA]</scope>
    <source>
        <strain evidence="3 4">DSM 17673</strain>
    </source>
</reference>
<dbReference type="Proteomes" id="UP000518878">
    <property type="component" value="Unassembled WGS sequence"/>
</dbReference>
<sequence length="220" mass="24426">MNDMQLRQNIIEELDFEPGIDSRGIGVSVAGGVVTLSGHVPSYSQKVDAEKAVWRIKGVKALAQEIEVRLAESAKVNDDEIATRAARILAWSSSVPTDAIRVKVSRGWVTLTGTVDWHFQRFAAEAAVRRLSGIHGVINNVEIRQTLKSENVRDKIKEALRRHVDGETARIRIDVVPPGDVTLEGDVGDYEERRAIERAAWAVPGVRAVHDNLHIEWRAD</sequence>
<dbReference type="RefSeq" id="WP_166698324.1">
    <property type="nucleotide sequence ID" value="NZ_JAAQTL010000001.1"/>
</dbReference>
<dbReference type="AlphaFoldDB" id="A0A7X5QSJ2"/>
<dbReference type="InterPro" id="IPR014004">
    <property type="entry name" value="Transpt-assoc_nodulatn_dom_bac"/>
</dbReference>
<accession>A0A7X5QSJ2</accession>
<evidence type="ECO:0000313" key="4">
    <source>
        <dbReference type="Proteomes" id="UP000518878"/>
    </source>
</evidence>
<evidence type="ECO:0000256" key="1">
    <source>
        <dbReference type="ARBA" id="ARBA00022729"/>
    </source>
</evidence>
<feature type="domain" description="BON" evidence="2">
    <location>
        <begin position="2"/>
        <end position="70"/>
    </location>
</feature>
<name>A0A7X5QSJ2_9GAMM</name>
<protein>
    <submittedName>
        <fullName evidence="3">BON domain-containing protein</fullName>
    </submittedName>
</protein>
<keyword evidence="4" id="KW-1185">Reference proteome</keyword>
<dbReference type="InterPro" id="IPR007055">
    <property type="entry name" value="BON_dom"/>
</dbReference>
<dbReference type="InterPro" id="IPR051686">
    <property type="entry name" value="Lipoprotein_DolP"/>
</dbReference>
<proteinExistence type="predicted"/>
<dbReference type="SMART" id="SM00749">
    <property type="entry name" value="BON"/>
    <property type="match status" value="3"/>
</dbReference>
<dbReference type="PROSITE" id="PS50914">
    <property type="entry name" value="BON"/>
    <property type="match status" value="3"/>
</dbReference>
<comment type="caution">
    <text evidence="3">The sequence shown here is derived from an EMBL/GenBank/DDBJ whole genome shotgun (WGS) entry which is preliminary data.</text>
</comment>
<feature type="domain" description="BON" evidence="2">
    <location>
        <begin position="148"/>
        <end position="217"/>
    </location>
</feature>
<feature type="domain" description="BON" evidence="2">
    <location>
        <begin position="77"/>
        <end position="145"/>
    </location>
</feature>
<dbReference type="PANTHER" id="PTHR34606">
    <property type="entry name" value="BON DOMAIN-CONTAINING PROTEIN"/>
    <property type="match status" value="1"/>
</dbReference>
<dbReference type="PANTHER" id="PTHR34606:SF4">
    <property type="entry name" value="OUTER MEMBRANE LIPOPROTEIN DOLP"/>
    <property type="match status" value="1"/>
</dbReference>
<organism evidence="3 4">
    <name type="scientific">Luteibacter yeojuensis</name>
    <dbReference type="NCBI Taxonomy" id="345309"/>
    <lineage>
        <taxon>Bacteria</taxon>
        <taxon>Pseudomonadati</taxon>
        <taxon>Pseudomonadota</taxon>
        <taxon>Gammaproteobacteria</taxon>
        <taxon>Lysobacterales</taxon>
        <taxon>Rhodanobacteraceae</taxon>
        <taxon>Luteibacter</taxon>
    </lineage>
</organism>
<gene>
    <name evidence="3" type="ORF">HBF32_03970</name>
</gene>